<accession>A0A7V1PTY5</accession>
<reference evidence="1" key="1">
    <citation type="journal article" date="2020" name="mSystems">
        <title>Genome- and Community-Level Interaction Insights into Carbon Utilization and Element Cycling Functions of Hydrothermarchaeota in Hydrothermal Sediment.</title>
        <authorList>
            <person name="Zhou Z."/>
            <person name="Liu Y."/>
            <person name="Xu W."/>
            <person name="Pan J."/>
            <person name="Luo Z.H."/>
            <person name="Li M."/>
        </authorList>
    </citation>
    <scope>NUCLEOTIDE SEQUENCE [LARGE SCALE GENOMIC DNA]</scope>
    <source>
        <strain evidence="1">HyVt-456</strain>
    </source>
</reference>
<dbReference type="Gene3D" id="3.30.70.1120">
    <property type="entry name" value="TT1725-like"/>
    <property type="match status" value="1"/>
</dbReference>
<dbReference type="InterPro" id="IPR036746">
    <property type="entry name" value="TT1725-like_sf"/>
</dbReference>
<dbReference type="InterPro" id="IPR007546">
    <property type="entry name" value="DUF503"/>
</dbReference>
<sequence>MIVGTLEVELYLSGSDSLKYKRMIIRSLRDRLRKKFNVSVAETDLNDKWQRARLGIAVVGNSRAHVDEVLQKAFVLIDALPEAEIVDHGFDYT</sequence>
<dbReference type="PANTHER" id="PTHR36441:SF1">
    <property type="entry name" value="DUF503 DOMAIN-CONTAINING PROTEIN"/>
    <property type="match status" value="1"/>
</dbReference>
<dbReference type="AlphaFoldDB" id="A0A7V1PTY5"/>
<protein>
    <submittedName>
        <fullName evidence="1">DUF503 domain-containing protein</fullName>
    </submittedName>
</protein>
<proteinExistence type="predicted"/>
<evidence type="ECO:0000313" key="1">
    <source>
        <dbReference type="EMBL" id="HED09047.1"/>
    </source>
</evidence>
<dbReference type="SUPFAM" id="SSF103007">
    <property type="entry name" value="Hypothetical protein TT1725"/>
    <property type="match status" value="1"/>
</dbReference>
<gene>
    <name evidence="1" type="ORF">ENJ10_00025</name>
</gene>
<organism evidence="1">
    <name type="scientific">Caldithrix abyssi</name>
    <dbReference type="NCBI Taxonomy" id="187145"/>
    <lineage>
        <taxon>Bacteria</taxon>
        <taxon>Pseudomonadati</taxon>
        <taxon>Calditrichota</taxon>
        <taxon>Calditrichia</taxon>
        <taxon>Calditrichales</taxon>
        <taxon>Calditrichaceae</taxon>
        <taxon>Caldithrix</taxon>
    </lineage>
</organism>
<dbReference type="Proteomes" id="UP000886005">
    <property type="component" value="Unassembled WGS sequence"/>
</dbReference>
<dbReference type="EMBL" id="DRLD01000002">
    <property type="protein sequence ID" value="HED09047.1"/>
    <property type="molecule type" value="Genomic_DNA"/>
</dbReference>
<comment type="caution">
    <text evidence="1">The sequence shown here is derived from an EMBL/GenBank/DDBJ whole genome shotgun (WGS) entry which is preliminary data.</text>
</comment>
<dbReference type="Pfam" id="PF04456">
    <property type="entry name" value="DUF503"/>
    <property type="match status" value="1"/>
</dbReference>
<dbReference type="PANTHER" id="PTHR36441">
    <property type="entry name" value="HYPOTHETICAL CYTOSOLIC PROTEIN"/>
    <property type="match status" value="1"/>
</dbReference>
<name>A0A7V1PTY5_CALAY</name>